<feature type="region of interest" description="Disordered" evidence="1">
    <location>
        <begin position="1"/>
        <end position="20"/>
    </location>
</feature>
<dbReference type="InterPro" id="IPR006764">
    <property type="entry name" value="SAM_dep_MeTrfase_SAV2177_type"/>
</dbReference>
<dbReference type="PIRSF" id="PIRSF017393">
    <property type="entry name" value="MTase_SAV2177"/>
    <property type="match status" value="1"/>
</dbReference>
<name>A0A7H8N1T1_9ACTN</name>
<accession>A0A7H8N1T1</accession>
<keyword evidence="2" id="KW-0489">Methyltransferase</keyword>
<dbReference type="RefSeq" id="WP_176159998.1">
    <property type="nucleotide sequence ID" value="NZ_CP054929.1"/>
</dbReference>
<dbReference type="Gene3D" id="3.40.50.150">
    <property type="entry name" value="Vaccinia Virus protein VP39"/>
    <property type="match status" value="1"/>
</dbReference>
<gene>
    <name evidence="2" type="ORF">HUT08_00700</name>
</gene>
<dbReference type="EMBL" id="CP054929">
    <property type="protein sequence ID" value="QKW48301.1"/>
    <property type="molecule type" value="Genomic_DNA"/>
</dbReference>
<keyword evidence="2" id="KW-0808">Transferase</keyword>
<dbReference type="GO" id="GO:0008168">
    <property type="term" value="F:methyltransferase activity"/>
    <property type="evidence" value="ECO:0007669"/>
    <property type="project" value="UniProtKB-KW"/>
</dbReference>
<dbReference type="SUPFAM" id="SSF53335">
    <property type="entry name" value="S-adenosyl-L-methionine-dependent methyltransferases"/>
    <property type="match status" value="1"/>
</dbReference>
<dbReference type="Pfam" id="PF04672">
    <property type="entry name" value="Methyltransf_19"/>
    <property type="match status" value="1"/>
</dbReference>
<reference evidence="2 3" key="1">
    <citation type="submission" date="2020-06" db="EMBL/GenBank/DDBJ databases">
        <title>Genome mining for natural products.</title>
        <authorList>
            <person name="Zhang B."/>
            <person name="Shi J."/>
            <person name="Ge H."/>
        </authorList>
    </citation>
    <scope>NUCLEOTIDE SEQUENCE [LARGE SCALE GENOMIC DNA]</scope>
    <source>
        <strain evidence="2 3">NA00687</strain>
    </source>
</reference>
<organism evidence="2 3">
    <name type="scientific">Streptomyces buecherae</name>
    <dbReference type="NCBI Taxonomy" id="2763006"/>
    <lineage>
        <taxon>Bacteria</taxon>
        <taxon>Bacillati</taxon>
        <taxon>Actinomycetota</taxon>
        <taxon>Actinomycetes</taxon>
        <taxon>Kitasatosporales</taxon>
        <taxon>Streptomycetaceae</taxon>
        <taxon>Streptomyces</taxon>
    </lineage>
</organism>
<protein>
    <submittedName>
        <fullName evidence="2">SAM-dependent methyltransferase</fullName>
    </submittedName>
</protein>
<evidence type="ECO:0000313" key="3">
    <source>
        <dbReference type="Proteomes" id="UP000509303"/>
    </source>
</evidence>
<proteinExistence type="predicted"/>
<dbReference type="AlphaFoldDB" id="A0A7H8N1T1"/>
<evidence type="ECO:0000256" key="1">
    <source>
        <dbReference type="SAM" id="MobiDB-lite"/>
    </source>
</evidence>
<evidence type="ECO:0000313" key="2">
    <source>
        <dbReference type="EMBL" id="QKW48301.1"/>
    </source>
</evidence>
<dbReference type="Proteomes" id="UP000509303">
    <property type="component" value="Chromosome"/>
</dbReference>
<dbReference type="InterPro" id="IPR029063">
    <property type="entry name" value="SAM-dependent_MTases_sf"/>
</dbReference>
<keyword evidence="3" id="KW-1185">Reference proteome</keyword>
<dbReference type="GO" id="GO:0032259">
    <property type="term" value="P:methylation"/>
    <property type="evidence" value="ECO:0007669"/>
    <property type="project" value="UniProtKB-KW"/>
</dbReference>
<sequence length="272" mass="30090">MTDHATPAGRPHPPTGVDPTVPHPARFWNYMLGGKYWYPADRQAAEAVIAQLPEVSELALSGREFLWRTVRWAAREAGVRQFLDLGAGLPAEPNVHQIAQRHRPDARVVYVDNDLMVSMYQQAYLDSTPEGRTDCFIADMRDTADVLRMAAETLDFSQPVALIFSDSLGLIPDHGEVYTLVREFVKNVAPGSHLIISHSAPTSDAVIASEEQYNDQPGVIPFTLRSREQIAQFFDGLEMVDPGLVLMPDWRPDSDTLPARAGIGYGAVARIP</sequence>